<evidence type="ECO:0000313" key="1">
    <source>
        <dbReference type="EMBL" id="KKO73471.1"/>
    </source>
</evidence>
<proteinExistence type="predicted"/>
<organism evidence="1 2">
    <name type="scientific">Kerstersia gyiorum</name>
    <dbReference type="NCBI Taxonomy" id="206506"/>
    <lineage>
        <taxon>Bacteria</taxon>
        <taxon>Pseudomonadati</taxon>
        <taxon>Pseudomonadota</taxon>
        <taxon>Betaproteobacteria</taxon>
        <taxon>Burkholderiales</taxon>
        <taxon>Alcaligenaceae</taxon>
        <taxon>Kerstersia</taxon>
    </lineage>
</organism>
<keyword evidence="2" id="KW-1185">Reference proteome</keyword>
<evidence type="ECO:0008006" key="3">
    <source>
        <dbReference type="Google" id="ProtNLM"/>
    </source>
</evidence>
<comment type="caution">
    <text evidence="1">The sequence shown here is derived from an EMBL/GenBank/DDBJ whole genome shotgun (WGS) entry which is preliminary data.</text>
</comment>
<protein>
    <recommendedName>
        <fullName evidence="3">Formylmethanofuran dehydrogenase subunit E domain-containing protein</fullName>
    </recommendedName>
</protein>
<sequence length="169" mass="18599">MQGEEGVINIPFDAVAAYHGHGALAMLAVTYMGMHGALARLPGDLPRRNELSVLSGHPGPGVRDAFEFITRAATRGCYQVDTALPWARYSQDGSRSYSFVLTCREQSVRAVLRAGVLPPAFFQLLSSRRQEDAEPFRLLRRQLAHQMLAAEPEALFDYTVSDVEVPLPA</sequence>
<evidence type="ECO:0000313" key="2">
    <source>
        <dbReference type="Proteomes" id="UP000078084"/>
    </source>
</evidence>
<accession>A0A171KX54</accession>
<name>A0A171KX54_9BURK</name>
<gene>
    <name evidence="1" type="ORF">AAV32_02370</name>
</gene>
<dbReference type="Proteomes" id="UP000078084">
    <property type="component" value="Unassembled WGS sequence"/>
</dbReference>
<dbReference type="AlphaFoldDB" id="A0A171KX54"/>
<dbReference type="EMBL" id="LBNE01000001">
    <property type="protein sequence ID" value="KKO73471.1"/>
    <property type="molecule type" value="Genomic_DNA"/>
</dbReference>
<dbReference type="STRING" id="206506.AAV32_02370"/>
<dbReference type="PATRIC" id="fig|206506.3.peg.525"/>
<reference evidence="1 2" key="1">
    <citation type="submission" date="2015-04" db="EMBL/GenBank/DDBJ databases">
        <title>Genome sequence of Kerstersia gyiorum CG1.</title>
        <authorList>
            <person name="Greninger A.L."/>
            <person name="Kozyreva V."/>
            <person name="Chaturvedi V."/>
        </authorList>
    </citation>
    <scope>NUCLEOTIDE SEQUENCE [LARGE SCALE GENOMIC DNA]</scope>
    <source>
        <strain evidence="1 2">CG1</strain>
    </source>
</reference>